<reference evidence="2 3" key="1">
    <citation type="submission" date="2018-11" db="EMBL/GenBank/DDBJ databases">
        <authorList>
            <consortium name="Pathogen Informatics"/>
        </authorList>
    </citation>
    <scope>NUCLEOTIDE SEQUENCE [LARGE SCALE GENOMIC DNA]</scope>
</reference>
<keyword evidence="1" id="KW-0472">Membrane</keyword>
<evidence type="ECO:0000313" key="2">
    <source>
        <dbReference type="EMBL" id="VDN60779.1"/>
    </source>
</evidence>
<proteinExistence type="predicted"/>
<evidence type="ECO:0000313" key="3">
    <source>
        <dbReference type="Proteomes" id="UP000274756"/>
    </source>
</evidence>
<protein>
    <submittedName>
        <fullName evidence="2">Uncharacterized protein</fullName>
    </submittedName>
</protein>
<evidence type="ECO:0000256" key="1">
    <source>
        <dbReference type="SAM" id="Phobius"/>
    </source>
</evidence>
<keyword evidence="3" id="KW-1185">Reference proteome</keyword>
<accession>A0A3P7TGM4</accession>
<gene>
    <name evidence="2" type="ORF">DME_LOCUS10752</name>
</gene>
<feature type="transmembrane region" description="Helical" evidence="1">
    <location>
        <begin position="236"/>
        <end position="256"/>
    </location>
</feature>
<sequence>MLDYFRLYFPHQFLFPWHFSNFSYPFCLTFLSLAITSITTILLKMRRINLQALLHTNETYESYLKRRLANVMTNYCEQQINECPATTIRLDKVIITNKNSLISRKRMDNDDEKKEILKQLLEQQRQTNFERIFTQANIVILNVTTDFDRSTTIAFVILRQTNSDNNNNHNLSKTFNSNDLIDAVKVKYVLSAQVPSLSRVLGGVRIERIAIETIRNDNIRTSSSSPTMNTNNNSKLYIILGATAAFLLTTYIIAAIKVCRFVFFLPLLYCSLFLIWFPPMTISTLVEIRQFFSIQYLGLGLGPNIGLAPRRFTINVFFPF</sequence>
<name>A0A3P7TGM4_DRAME</name>
<dbReference type="OrthoDB" id="5831564at2759"/>
<organism evidence="2 3">
    <name type="scientific">Dracunculus medinensis</name>
    <name type="common">Guinea worm</name>
    <dbReference type="NCBI Taxonomy" id="318479"/>
    <lineage>
        <taxon>Eukaryota</taxon>
        <taxon>Metazoa</taxon>
        <taxon>Ecdysozoa</taxon>
        <taxon>Nematoda</taxon>
        <taxon>Chromadorea</taxon>
        <taxon>Rhabditida</taxon>
        <taxon>Spirurina</taxon>
        <taxon>Dracunculoidea</taxon>
        <taxon>Dracunculidae</taxon>
        <taxon>Dracunculus</taxon>
    </lineage>
</organism>
<dbReference type="EMBL" id="UYYG01001243">
    <property type="protein sequence ID" value="VDN60779.1"/>
    <property type="molecule type" value="Genomic_DNA"/>
</dbReference>
<keyword evidence="1" id="KW-1133">Transmembrane helix</keyword>
<dbReference type="AlphaFoldDB" id="A0A3P7TGM4"/>
<feature type="transmembrane region" description="Helical" evidence="1">
    <location>
        <begin position="262"/>
        <end position="286"/>
    </location>
</feature>
<feature type="transmembrane region" description="Helical" evidence="1">
    <location>
        <begin position="22"/>
        <end position="43"/>
    </location>
</feature>
<dbReference type="Proteomes" id="UP000274756">
    <property type="component" value="Unassembled WGS sequence"/>
</dbReference>
<keyword evidence="1" id="KW-0812">Transmembrane</keyword>